<dbReference type="HOGENOM" id="CLU_1251353_0_0_1"/>
<dbReference type="AlphaFoldDB" id="F7W2K6"/>
<feature type="region of interest" description="Disordered" evidence="1">
    <location>
        <begin position="52"/>
        <end position="71"/>
    </location>
</feature>
<dbReference type="InParanoid" id="F7W2K6"/>
<comment type="caution">
    <text evidence="2">The sequence shown here is derived from an EMBL/GenBank/DDBJ whole genome shotgun (WGS) entry which is preliminary data.</text>
</comment>
<accession>F7W2K6</accession>
<evidence type="ECO:0000313" key="2">
    <source>
        <dbReference type="EMBL" id="CCC11857.1"/>
    </source>
</evidence>
<feature type="compositionally biased region" description="Acidic residues" evidence="1">
    <location>
        <begin position="55"/>
        <end position="71"/>
    </location>
</feature>
<proteinExistence type="predicted"/>
<gene>
    <name evidence="2" type="ORF">SMAC_12747</name>
</gene>
<feature type="region of interest" description="Disordered" evidence="1">
    <location>
        <begin position="78"/>
        <end position="105"/>
    </location>
</feature>
<name>F7W2K6_SORMK</name>
<reference evidence="2 3" key="1">
    <citation type="journal article" date="2010" name="PLoS Genet.">
        <title>De novo assembly of a 40 Mb eukaryotic genome from short sequence reads: Sordaria macrospora, a model organism for fungal morphogenesis.</title>
        <authorList>
            <person name="Nowrousian M."/>
            <person name="Stajich J."/>
            <person name="Chu M."/>
            <person name="Engh I."/>
            <person name="Espagne E."/>
            <person name="Halliday K."/>
            <person name="Kamerewerd J."/>
            <person name="Kempken F."/>
            <person name="Knab B."/>
            <person name="Kuo H.C."/>
            <person name="Osiewacz H.D."/>
            <person name="Poeggeler S."/>
            <person name="Read N."/>
            <person name="Seiler S."/>
            <person name="Smith K."/>
            <person name="Zickler D."/>
            <person name="Kueck U."/>
            <person name="Freitag M."/>
        </authorList>
    </citation>
    <scope>NUCLEOTIDE SEQUENCE [LARGE SCALE GENOMIC DNA]</scope>
    <source>
        <strain evidence="3">ATCC MYA-333 / DSM 997 / K(L3346) / K-hell</strain>
        <tissue evidence="2">Mycelium</tissue>
    </source>
</reference>
<dbReference type="EMBL" id="CABT02000022">
    <property type="protein sequence ID" value="CCC11857.1"/>
    <property type="molecule type" value="Genomic_DNA"/>
</dbReference>
<dbReference type="OrthoDB" id="10658532at2759"/>
<evidence type="ECO:0000313" key="3">
    <source>
        <dbReference type="Proteomes" id="UP000001881"/>
    </source>
</evidence>
<dbReference type="Proteomes" id="UP000001881">
    <property type="component" value="Unassembled WGS sequence"/>
</dbReference>
<organism evidence="2 3">
    <name type="scientific">Sordaria macrospora (strain ATCC MYA-333 / DSM 997 / K(L3346) / K-hell)</name>
    <dbReference type="NCBI Taxonomy" id="771870"/>
    <lineage>
        <taxon>Eukaryota</taxon>
        <taxon>Fungi</taxon>
        <taxon>Dikarya</taxon>
        <taxon>Ascomycota</taxon>
        <taxon>Pezizomycotina</taxon>
        <taxon>Sordariomycetes</taxon>
        <taxon>Sordariomycetidae</taxon>
        <taxon>Sordariales</taxon>
        <taxon>Sordariaceae</taxon>
        <taxon>Sordaria</taxon>
    </lineage>
</organism>
<evidence type="ECO:0000256" key="1">
    <source>
        <dbReference type="SAM" id="MobiDB-lite"/>
    </source>
</evidence>
<feature type="compositionally biased region" description="Polar residues" evidence="1">
    <location>
        <begin position="78"/>
        <end position="90"/>
    </location>
</feature>
<protein>
    <submittedName>
        <fullName evidence="2">WGS project CABT00000000 data, contig 2.22</fullName>
    </submittedName>
</protein>
<dbReference type="VEuPathDB" id="FungiDB:SMAC_12747"/>
<sequence length="221" mass="23377">MDPDLPVLEGSLEVLDVELIGKGRTIELETVGDLLTLRRLEKLGGLRVVVHGEVGDDGNDESQDTLQDEEPAPSIVATNTLHLQDTTSQKTTESTGGGSSGEENGHAETALVTPVPHCDVVGNTREETALGKTQARTHCHQAMVILDNAHKGAANTPGNHDGWDPDGGAEALHGHVGGDLSKDVEGEEDAKRIVVLEAGELQVLRKELELGIADIRTVEEG</sequence>
<keyword evidence="3" id="KW-1185">Reference proteome</keyword>